<feature type="transmembrane region" description="Helical" evidence="1">
    <location>
        <begin position="64"/>
        <end position="89"/>
    </location>
</feature>
<dbReference type="InterPro" id="IPR035177">
    <property type="entry name" value="TssN"/>
</dbReference>
<evidence type="ECO:0000256" key="1">
    <source>
        <dbReference type="SAM" id="Phobius"/>
    </source>
</evidence>
<feature type="transmembrane region" description="Helical" evidence="1">
    <location>
        <begin position="101"/>
        <end position="123"/>
    </location>
</feature>
<keyword evidence="1" id="KW-1133">Transmembrane helix</keyword>
<keyword evidence="1" id="KW-0812">Transmembrane</keyword>
<dbReference type="EMBL" id="DSDK01000214">
    <property type="protein sequence ID" value="HDR50720.1"/>
    <property type="molecule type" value="Genomic_DNA"/>
</dbReference>
<dbReference type="AlphaFoldDB" id="A0A831PJP0"/>
<name>A0A831PJP0_9BACT</name>
<proteinExistence type="predicted"/>
<keyword evidence="1" id="KW-0472">Membrane</keyword>
<protein>
    <submittedName>
        <fullName evidence="2">Uncharacterized protein</fullName>
    </submittedName>
</protein>
<organism evidence="2">
    <name type="scientific">Mariniphaga anaerophila</name>
    <dbReference type="NCBI Taxonomy" id="1484053"/>
    <lineage>
        <taxon>Bacteria</taxon>
        <taxon>Pseudomonadati</taxon>
        <taxon>Bacteroidota</taxon>
        <taxon>Bacteroidia</taxon>
        <taxon>Marinilabiliales</taxon>
        <taxon>Prolixibacteraceae</taxon>
        <taxon>Mariniphaga</taxon>
    </lineage>
</organism>
<sequence>MSGISLALKIGSLVLGLGAYMVLFKKVKGLKKYGVTSLIYVLLVSLLLSATTLFLYLRPGTSEFAALIFAQLVIISLGTLHVLFASELLPWYSDQVFSMQLVFIICMLLFSYFFANMAFTFLVESNVEMVWHLSSLWFLVPVLLNQTIEKLLEVPPKQFKKWHYPVGVSVEDPTNEEMENPVVISFVFKKNAESEDATTFRAKAPQEMKLGMLFYFFINDYNSRHPESPVAFADKNNQPHPWIFFKLKSKWLKIKTALDPEDTILNCRIKENDVLVCNRELINEKISDHETTE</sequence>
<dbReference type="Pfam" id="PF17555">
    <property type="entry name" value="TssN"/>
    <property type="match status" value="1"/>
</dbReference>
<feature type="transmembrane region" description="Helical" evidence="1">
    <location>
        <begin position="6"/>
        <end position="23"/>
    </location>
</feature>
<accession>A0A831PJP0</accession>
<reference evidence="2" key="1">
    <citation type="journal article" date="2020" name="mSystems">
        <title>Genome- and Community-Level Interaction Insights into Carbon Utilization and Element Cycling Functions of Hydrothermarchaeota in Hydrothermal Sediment.</title>
        <authorList>
            <person name="Zhou Z."/>
            <person name="Liu Y."/>
            <person name="Xu W."/>
            <person name="Pan J."/>
            <person name="Luo Z.H."/>
            <person name="Li M."/>
        </authorList>
    </citation>
    <scope>NUCLEOTIDE SEQUENCE [LARGE SCALE GENOMIC DNA]</scope>
    <source>
        <strain evidence="2">SpSt-1217</strain>
    </source>
</reference>
<dbReference type="Proteomes" id="UP000886047">
    <property type="component" value="Unassembled WGS sequence"/>
</dbReference>
<evidence type="ECO:0000313" key="2">
    <source>
        <dbReference type="EMBL" id="HDR50720.1"/>
    </source>
</evidence>
<gene>
    <name evidence="2" type="ORF">ENN90_03740</name>
</gene>
<feature type="transmembrane region" description="Helical" evidence="1">
    <location>
        <begin position="35"/>
        <end position="58"/>
    </location>
</feature>
<comment type="caution">
    <text evidence="2">The sequence shown here is derived from an EMBL/GenBank/DDBJ whole genome shotgun (WGS) entry which is preliminary data.</text>
</comment>